<feature type="transmembrane region" description="Helical" evidence="10">
    <location>
        <begin position="39"/>
        <end position="60"/>
    </location>
</feature>
<comment type="caution">
    <text evidence="10">Lacks conserved residue(s) required for the propagation of feature annotation.</text>
</comment>
<keyword evidence="6 10" id="KW-1133">Transmembrane helix</keyword>
<keyword evidence="12" id="KW-1185">Reference proteome</keyword>
<proteinExistence type="inferred from homology"/>
<accession>A0A1A9VWT8</accession>
<dbReference type="GO" id="GO:0005549">
    <property type="term" value="F:odorant binding"/>
    <property type="evidence" value="ECO:0007669"/>
    <property type="project" value="InterPro"/>
</dbReference>
<dbReference type="Proteomes" id="UP000078200">
    <property type="component" value="Unassembled WGS sequence"/>
</dbReference>
<dbReference type="GO" id="GO:0004984">
    <property type="term" value="F:olfactory receptor activity"/>
    <property type="evidence" value="ECO:0007669"/>
    <property type="project" value="InterPro"/>
</dbReference>
<evidence type="ECO:0000256" key="5">
    <source>
        <dbReference type="ARBA" id="ARBA00022725"/>
    </source>
</evidence>
<dbReference type="PANTHER" id="PTHR21137:SF35">
    <property type="entry name" value="ODORANT RECEPTOR 19A-RELATED"/>
    <property type="match status" value="1"/>
</dbReference>
<keyword evidence="3 10" id="KW-0716">Sensory transduction</keyword>
<feature type="transmembrane region" description="Helical" evidence="10">
    <location>
        <begin position="289"/>
        <end position="308"/>
    </location>
</feature>
<dbReference type="GO" id="GO:0007165">
    <property type="term" value="P:signal transduction"/>
    <property type="evidence" value="ECO:0007669"/>
    <property type="project" value="UniProtKB-KW"/>
</dbReference>
<feature type="transmembrane region" description="Helical" evidence="10">
    <location>
        <begin position="136"/>
        <end position="157"/>
    </location>
</feature>
<evidence type="ECO:0000256" key="4">
    <source>
        <dbReference type="ARBA" id="ARBA00022692"/>
    </source>
</evidence>
<keyword evidence="2" id="KW-1003">Cell membrane</keyword>
<reference evidence="11" key="1">
    <citation type="submission" date="2020-05" db="UniProtKB">
        <authorList>
            <consortium name="EnsemblMetazoa"/>
        </authorList>
    </citation>
    <scope>IDENTIFICATION</scope>
    <source>
        <strain evidence="11">TTRI</strain>
    </source>
</reference>
<dbReference type="VEuPathDB" id="VectorBase:GAUT050214"/>
<evidence type="ECO:0000256" key="2">
    <source>
        <dbReference type="ARBA" id="ARBA00022475"/>
    </source>
</evidence>
<protein>
    <recommendedName>
        <fullName evidence="10">Odorant receptor</fullName>
    </recommendedName>
</protein>
<dbReference type="PANTHER" id="PTHR21137">
    <property type="entry name" value="ODORANT RECEPTOR"/>
    <property type="match status" value="1"/>
</dbReference>
<keyword evidence="8 10" id="KW-0675">Receptor</keyword>
<keyword evidence="5 10" id="KW-0552">Olfaction</keyword>
<dbReference type="EnsemblMetazoa" id="GAUT050214-RA">
    <property type="protein sequence ID" value="GAUT050214-PA"/>
    <property type="gene ID" value="GAUT050214"/>
</dbReference>
<sequence length="394" mass="44984">MFLALSRGVGVKTQSSQASEYLFNVINFLAQDFHRKWTFGFFFQSFVANGTVVLFMPILFNLSYLNDSMQFDLGQLFTSIQAAINICAIPIKFITMQLYMKNLHRINKLLNILDGRCKHPEEFNKLRHCAITGNRIYVGAIIVYFSYSISTCMGFMLTGQAAYNIYIPGINWRNSLLEFVIQGLVEFASMNLICLHQTVYDSYSGIYLYIIRIHIQILNERVKRLGSNLKNNEKQSYEELIQSILDHKLILRLVAAISPMISLTIFVQFAITAAMLATTMINISFFSNVVGRIASIFYIILVFAQSSLCCYQATCLVSDADELPVSIFHCHWVEQGYRFRKMIIYFMVNTQKPITFTAGKLFPVNMASVLSIAKCSFSFYALLKEMDFGGQDND</sequence>
<keyword evidence="4 10" id="KW-0812">Transmembrane</keyword>
<evidence type="ECO:0000313" key="11">
    <source>
        <dbReference type="EnsemblMetazoa" id="GAUT050214-PA"/>
    </source>
</evidence>
<evidence type="ECO:0000256" key="9">
    <source>
        <dbReference type="ARBA" id="ARBA00023224"/>
    </source>
</evidence>
<comment type="similarity">
    <text evidence="10">Belongs to the insect chemoreceptor superfamily. Heteromeric odorant receptor channel (TC 1.A.69) family.</text>
</comment>
<keyword evidence="9 10" id="KW-0807">Transducer</keyword>
<dbReference type="Pfam" id="PF02949">
    <property type="entry name" value="7tm_6"/>
    <property type="match status" value="1"/>
</dbReference>
<evidence type="ECO:0000256" key="8">
    <source>
        <dbReference type="ARBA" id="ARBA00023170"/>
    </source>
</evidence>
<dbReference type="STRING" id="7395.A0A1A9VWT8"/>
<evidence type="ECO:0000313" key="12">
    <source>
        <dbReference type="Proteomes" id="UP000078200"/>
    </source>
</evidence>
<comment type="subcellular location">
    <subcellularLocation>
        <location evidence="1 10">Cell membrane</location>
        <topology evidence="1 10">Multi-pass membrane protein</topology>
    </subcellularLocation>
</comment>
<evidence type="ECO:0000256" key="6">
    <source>
        <dbReference type="ARBA" id="ARBA00022989"/>
    </source>
</evidence>
<organism evidence="11 12">
    <name type="scientific">Glossina austeni</name>
    <name type="common">Savannah tsetse fly</name>
    <dbReference type="NCBI Taxonomy" id="7395"/>
    <lineage>
        <taxon>Eukaryota</taxon>
        <taxon>Metazoa</taxon>
        <taxon>Ecdysozoa</taxon>
        <taxon>Arthropoda</taxon>
        <taxon>Hexapoda</taxon>
        <taxon>Insecta</taxon>
        <taxon>Pterygota</taxon>
        <taxon>Neoptera</taxon>
        <taxon>Endopterygota</taxon>
        <taxon>Diptera</taxon>
        <taxon>Brachycera</taxon>
        <taxon>Muscomorpha</taxon>
        <taxon>Hippoboscoidea</taxon>
        <taxon>Glossinidae</taxon>
        <taxon>Glossina</taxon>
    </lineage>
</organism>
<dbReference type="InterPro" id="IPR004117">
    <property type="entry name" value="7tm6_olfct_rcpt"/>
</dbReference>
<feature type="transmembrane region" description="Helical" evidence="10">
    <location>
        <begin position="80"/>
        <end position="100"/>
    </location>
</feature>
<evidence type="ECO:0000256" key="7">
    <source>
        <dbReference type="ARBA" id="ARBA00023136"/>
    </source>
</evidence>
<evidence type="ECO:0000256" key="1">
    <source>
        <dbReference type="ARBA" id="ARBA00004651"/>
    </source>
</evidence>
<name>A0A1A9VWT8_GLOAU</name>
<feature type="transmembrane region" description="Helical" evidence="10">
    <location>
        <begin position="249"/>
        <end position="277"/>
    </location>
</feature>
<dbReference type="GO" id="GO:0005886">
    <property type="term" value="C:plasma membrane"/>
    <property type="evidence" value="ECO:0007669"/>
    <property type="project" value="UniProtKB-SubCell"/>
</dbReference>
<evidence type="ECO:0000256" key="10">
    <source>
        <dbReference type="RuleBase" id="RU351113"/>
    </source>
</evidence>
<evidence type="ECO:0000256" key="3">
    <source>
        <dbReference type="ARBA" id="ARBA00022606"/>
    </source>
</evidence>
<keyword evidence="7 10" id="KW-0472">Membrane</keyword>
<dbReference type="AlphaFoldDB" id="A0A1A9VWT8"/>